<gene>
    <name evidence="1" type="ORF">HFP15_30895</name>
</gene>
<dbReference type="EMBL" id="JAAXLS010000034">
    <property type="protein sequence ID" value="NKQ57286.1"/>
    <property type="molecule type" value="Genomic_DNA"/>
</dbReference>
<evidence type="ECO:0008006" key="3">
    <source>
        <dbReference type="Google" id="ProtNLM"/>
    </source>
</evidence>
<keyword evidence="2" id="KW-1185">Reference proteome</keyword>
<proteinExistence type="predicted"/>
<protein>
    <recommendedName>
        <fullName evidence="3">DUF222 domain-containing protein</fullName>
    </recommendedName>
</protein>
<comment type="caution">
    <text evidence="1">The sequence shown here is derived from an EMBL/GenBank/DDBJ whole genome shotgun (WGS) entry which is preliminary data.</text>
</comment>
<evidence type="ECO:0000313" key="2">
    <source>
        <dbReference type="Proteomes" id="UP000715441"/>
    </source>
</evidence>
<dbReference type="RefSeq" id="WP_168520315.1">
    <property type="nucleotide sequence ID" value="NZ_JAAXLS010000034.1"/>
</dbReference>
<name>A0ABX1JFK1_9PSEU</name>
<sequence length="115" mass="12323">MDECLASTLDTAVLERLEYLDRLVAKSDEPSRASLAKTEITRLADAWRALLKLHAPNEHGRCSECSGWLRPRRHPCTVWSTAHQHLIAAEGSLAAGVGRHAAVTGGPTAATLAAS</sequence>
<reference evidence="1 2" key="1">
    <citation type="submission" date="2020-04" db="EMBL/GenBank/DDBJ databases">
        <title>Novel species.</title>
        <authorList>
            <person name="Teo W.F.A."/>
            <person name="Lipun K."/>
            <person name="Srisuk N."/>
            <person name="Duangmal K."/>
        </authorList>
    </citation>
    <scope>NUCLEOTIDE SEQUENCE [LARGE SCALE GENOMIC DNA]</scope>
    <source>
        <strain evidence="1 2">K13G38</strain>
    </source>
</reference>
<evidence type="ECO:0000313" key="1">
    <source>
        <dbReference type="EMBL" id="NKQ57286.1"/>
    </source>
</evidence>
<accession>A0ABX1JFK1</accession>
<organism evidence="1 2">
    <name type="scientific">Amycolatopsis acididurans</name>
    <dbReference type="NCBI Taxonomy" id="2724524"/>
    <lineage>
        <taxon>Bacteria</taxon>
        <taxon>Bacillati</taxon>
        <taxon>Actinomycetota</taxon>
        <taxon>Actinomycetes</taxon>
        <taxon>Pseudonocardiales</taxon>
        <taxon>Pseudonocardiaceae</taxon>
        <taxon>Amycolatopsis</taxon>
    </lineage>
</organism>
<dbReference type="Proteomes" id="UP000715441">
    <property type="component" value="Unassembled WGS sequence"/>
</dbReference>